<sequence>MIPARLRLLPLIAALGGLLLSSGAGLAETVLSVAQMRDAAGQSLKAGHPAQAATLAAALLARDGNDLNALLIRSRALRDLDRTGEARALLRRAWRLAQTDEDKYATALITAQVLATAGKRTRAQLWLRRAVQHAPNARLAARAKRDFTYVKQRNPWQTHLSFTLAPNSNINNGSARDRSELNYLASQIIFGQPVEYALSGSARALSGLEIGGKVQTRYRFAQTSATAHDAKLSVSYRSFLLGDSSKKQAPGVAGRDFAFGNLSLGYGYRQINLSRLGEFTFDAEVGQSFYGGARYATYLRGDIGQSYRASRNRTHHVDLNLERQFGQATADQDSVGLSTSLTQRLDSGNSLYLGLRGDVTRSPNPDAEYREIELRSGYVLGKPVMGAALQFGLGAAFRDYPVSRHNVAGREDRRLFADVTATFGAIDYYGFNPTVTLSASTTDSNIGLFDTNRLGLNLGIRSAF</sequence>
<protein>
    <recommendedName>
        <fullName evidence="3">DUF560 domain-containing protein</fullName>
    </recommendedName>
</protein>
<dbReference type="InterPro" id="IPR011990">
    <property type="entry name" value="TPR-like_helical_dom_sf"/>
</dbReference>
<dbReference type="Proteomes" id="UP001597474">
    <property type="component" value="Unassembled WGS sequence"/>
</dbReference>
<comment type="caution">
    <text evidence="1">The sequence shown here is derived from an EMBL/GenBank/DDBJ whole genome shotgun (WGS) entry which is preliminary data.</text>
</comment>
<dbReference type="RefSeq" id="WP_386372243.1">
    <property type="nucleotide sequence ID" value="NZ_JBHUMP010000003.1"/>
</dbReference>
<evidence type="ECO:0000313" key="2">
    <source>
        <dbReference type="Proteomes" id="UP001597474"/>
    </source>
</evidence>
<proteinExistence type="predicted"/>
<evidence type="ECO:0000313" key="1">
    <source>
        <dbReference type="EMBL" id="MFD2739015.1"/>
    </source>
</evidence>
<organism evidence="1 2">
    <name type="scientific">Sulfitobacter aestuarii</name>
    <dbReference type="NCBI Taxonomy" id="2161676"/>
    <lineage>
        <taxon>Bacteria</taxon>
        <taxon>Pseudomonadati</taxon>
        <taxon>Pseudomonadota</taxon>
        <taxon>Alphaproteobacteria</taxon>
        <taxon>Rhodobacterales</taxon>
        <taxon>Roseobacteraceae</taxon>
        <taxon>Sulfitobacter</taxon>
    </lineage>
</organism>
<accession>A0ABW5TZR8</accession>
<dbReference type="Gene3D" id="1.25.40.10">
    <property type="entry name" value="Tetratricopeptide repeat domain"/>
    <property type="match status" value="1"/>
</dbReference>
<reference evidence="2" key="1">
    <citation type="journal article" date="2019" name="Int. J. Syst. Evol. Microbiol.">
        <title>The Global Catalogue of Microorganisms (GCM) 10K type strain sequencing project: providing services to taxonomists for standard genome sequencing and annotation.</title>
        <authorList>
            <consortium name="The Broad Institute Genomics Platform"/>
            <consortium name="The Broad Institute Genome Sequencing Center for Infectious Disease"/>
            <person name="Wu L."/>
            <person name="Ma J."/>
        </authorList>
    </citation>
    <scope>NUCLEOTIDE SEQUENCE [LARGE SCALE GENOMIC DNA]</scope>
    <source>
        <strain evidence="2">TISTR 2562</strain>
    </source>
</reference>
<gene>
    <name evidence="1" type="ORF">ACFSUD_05510</name>
</gene>
<dbReference type="EMBL" id="JBHUMP010000003">
    <property type="protein sequence ID" value="MFD2739015.1"/>
    <property type="molecule type" value="Genomic_DNA"/>
</dbReference>
<evidence type="ECO:0008006" key="3">
    <source>
        <dbReference type="Google" id="ProtNLM"/>
    </source>
</evidence>
<keyword evidence="2" id="KW-1185">Reference proteome</keyword>
<name>A0ABW5TZR8_9RHOB</name>
<dbReference type="SUPFAM" id="SSF48452">
    <property type="entry name" value="TPR-like"/>
    <property type="match status" value="1"/>
</dbReference>